<protein>
    <submittedName>
        <fullName evidence="2">Uncharacterized protein</fullName>
    </submittedName>
</protein>
<gene>
    <name evidence="2" type="ORF">GALL_510690</name>
</gene>
<evidence type="ECO:0000256" key="1">
    <source>
        <dbReference type="SAM" id="MobiDB-lite"/>
    </source>
</evidence>
<reference evidence="2" key="1">
    <citation type="submission" date="2016-10" db="EMBL/GenBank/DDBJ databases">
        <title>Sequence of Gallionella enrichment culture.</title>
        <authorList>
            <person name="Poehlein A."/>
            <person name="Muehling M."/>
            <person name="Daniel R."/>
        </authorList>
    </citation>
    <scope>NUCLEOTIDE SEQUENCE</scope>
</reference>
<dbReference type="EMBL" id="MLJW01005982">
    <property type="protein sequence ID" value="OIQ67352.1"/>
    <property type="molecule type" value="Genomic_DNA"/>
</dbReference>
<accession>A0A1J5P9C5</accession>
<comment type="caution">
    <text evidence="2">The sequence shown here is derived from an EMBL/GenBank/DDBJ whole genome shotgun (WGS) entry which is preliminary data.</text>
</comment>
<sequence length="56" mass="5906">MGLNGPRLINDHGGDTGVTGGDEVLEKTTQIEPGTRHPELVRAIANDDVEPDLGDL</sequence>
<dbReference type="AlphaFoldDB" id="A0A1J5P9C5"/>
<evidence type="ECO:0000313" key="2">
    <source>
        <dbReference type="EMBL" id="OIQ67352.1"/>
    </source>
</evidence>
<proteinExistence type="predicted"/>
<name>A0A1J5P9C5_9ZZZZ</name>
<organism evidence="2">
    <name type="scientific">mine drainage metagenome</name>
    <dbReference type="NCBI Taxonomy" id="410659"/>
    <lineage>
        <taxon>unclassified sequences</taxon>
        <taxon>metagenomes</taxon>
        <taxon>ecological metagenomes</taxon>
    </lineage>
</organism>
<feature type="region of interest" description="Disordered" evidence="1">
    <location>
        <begin position="1"/>
        <end position="22"/>
    </location>
</feature>